<keyword evidence="2" id="KW-0812">Transmembrane</keyword>
<dbReference type="RefSeq" id="WP_204913222.1">
    <property type="nucleotide sequence ID" value="NZ_BAAAYR010000004.1"/>
</dbReference>
<dbReference type="Proteomes" id="UP001500767">
    <property type="component" value="Unassembled WGS sequence"/>
</dbReference>
<sequence length="134" mass="14124">MPAETRRLDPRAPLLAVGLLLLVVMGFLLLHGPRFTTTAAFDDPTVAVTCGSVLTVGWPTDHSFLSSEGSSSWGDHVRSGEPGPEGRAGIARDCSERRDTYLGFLALLAVPASVCLSAALRPGRRKATGQPPTV</sequence>
<accession>A0ABP6XMS7</accession>
<gene>
    <name evidence="3" type="ORF">GCM10022197_27580</name>
</gene>
<proteinExistence type="predicted"/>
<feature type="region of interest" description="Disordered" evidence="1">
    <location>
        <begin position="66"/>
        <end position="92"/>
    </location>
</feature>
<protein>
    <submittedName>
        <fullName evidence="3">Uncharacterized protein</fullName>
    </submittedName>
</protein>
<evidence type="ECO:0000256" key="1">
    <source>
        <dbReference type="SAM" id="MobiDB-lite"/>
    </source>
</evidence>
<evidence type="ECO:0000256" key="2">
    <source>
        <dbReference type="SAM" id="Phobius"/>
    </source>
</evidence>
<name>A0ABP6XMS7_9ACTN</name>
<organism evidence="3 4">
    <name type="scientific">Microlunatus spumicola</name>
    <dbReference type="NCBI Taxonomy" id="81499"/>
    <lineage>
        <taxon>Bacteria</taxon>
        <taxon>Bacillati</taxon>
        <taxon>Actinomycetota</taxon>
        <taxon>Actinomycetes</taxon>
        <taxon>Propionibacteriales</taxon>
        <taxon>Propionibacteriaceae</taxon>
        <taxon>Microlunatus</taxon>
    </lineage>
</organism>
<keyword evidence="2" id="KW-0472">Membrane</keyword>
<dbReference type="EMBL" id="BAAAYR010000004">
    <property type="protein sequence ID" value="GAA3569730.1"/>
    <property type="molecule type" value="Genomic_DNA"/>
</dbReference>
<comment type="caution">
    <text evidence="3">The sequence shown here is derived from an EMBL/GenBank/DDBJ whole genome shotgun (WGS) entry which is preliminary data.</text>
</comment>
<evidence type="ECO:0000313" key="4">
    <source>
        <dbReference type="Proteomes" id="UP001500767"/>
    </source>
</evidence>
<evidence type="ECO:0000313" key="3">
    <source>
        <dbReference type="EMBL" id="GAA3569730.1"/>
    </source>
</evidence>
<keyword evidence="2" id="KW-1133">Transmembrane helix</keyword>
<keyword evidence="4" id="KW-1185">Reference proteome</keyword>
<feature type="transmembrane region" description="Helical" evidence="2">
    <location>
        <begin position="101"/>
        <end position="120"/>
    </location>
</feature>
<reference evidence="4" key="1">
    <citation type="journal article" date="2019" name="Int. J. Syst. Evol. Microbiol.">
        <title>The Global Catalogue of Microorganisms (GCM) 10K type strain sequencing project: providing services to taxonomists for standard genome sequencing and annotation.</title>
        <authorList>
            <consortium name="The Broad Institute Genomics Platform"/>
            <consortium name="The Broad Institute Genome Sequencing Center for Infectious Disease"/>
            <person name="Wu L."/>
            <person name="Ma J."/>
        </authorList>
    </citation>
    <scope>NUCLEOTIDE SEQUENCE [LARGE SCALE GENOMIC DNA]</scope>
    <source>
        <strain evidence="4">JCM 16540</strain>
    </source>
</reference>
<feature type="transmembrane region" description="Helical" evidence="2">
    <location>
        <begin position="12"/>
        <end position="30"/>
    </location>
</feature>